<dbReference type="PANTHER" id="PTHR43818">
    <property type="entry name" value="BCDNA.GH03377"/>
    <property type="match status" value="1"/>
</dbReference>
<dbReference type="PANTHER" id="PTHR43818:SF5">
    <property type="entry name" value="OXIDOREDUCTASE FAMILY PROTEIN"/>
    <property type="match status" value="1"/>
</dbReference>
<reference evidence="3 4" key="1">
    <citation type="submission" date="2018-03" db="EMBL/GenBank/DDBJ databases">
        <title>Adhaeribacter sp. HMF7605 Genome sequencing and assembly.</title>
        <authorList>
            <person name="Kang H."/>
            <person name="Kang J."/>
            <person name="Cha I."/>
            <person name="Kim H."/>
            <person name="Joh K."/>
        </authorList>
    </citation>
    <scope>NUCLEOTIDE SEQUENCE [LARGE SCALE GENOMIC DNA]</scope>
    <source>
        <strain evidence="3 4">HMF7605</strain>
    </source>
</reference>
<name>A0A2T2YJB2_9BACT</name>
<organism evidence="3 4">
    <name type="scientific">Adhaeribacter arboris</name>
    <dbReference type="NCBI Taxonomy" id="2072846"/>
    <lineage>
        <taxon>Bacteria</taxon>
        <taxon>Pseudomonadati</taxon>
        <taxon>Bacteroidota</taxon>
        <taxon>Cytophagia</taxon>
        <taxon>Cytophagales</taxon>
        <taxon>Hymenobacteraceae</taxon>
        <taxon>Adhaeribacter</taxon>
    </lineage>
</organism>
<feature type="domain" description="Gfo/Idh/MocA-like oxidoreductase N-terminal" evidence="1">
    <location>
        <begin position="35"/>
        <end position="157"/>
    </location>
</feature>
<dbReference type="RefSeq" id="WP_106931772.1">
    <property type="nucleotide sequence ID" value="NZ_PYFT01000001.1"/>
</dbReference>
<accession>A0A2T2YJB2</accession>
<dbReference type="InterPro" id="IPR050463">
    <property type="entry name" value="Gfo/Idh/MocA_oxidrdct_glycsds"/>
</dbReference>
<dbReference type="OrthoDB" id="9763611at2"/>
<evidence type="ECO:0000313" key="4">
    <source>
        <dbReference type="Proteomes" id="UP000240357"/>
    </source>
</evidence>
<dbReference type="Pfam" id="PF19051">
    <property type="entry name" value="GFO_IDH_MocA_C2"/>
    <property type="match status" value="1"/>
</dbReference>
<dbReference type="SUPFAM" id="SSF55347">
    <property type="entry name" value="Glyceraldehyde-3-phosphate dehydrogenase-like, C-terminal domain"/>
    <property type="match status" value="1"/>
</dbReference>
<dbReference type="AlphaFoldDB" id="A0A2T2YJB2"/>
<dbReference type="SUPFAM" id="SSF51735">
    <property type="entry name" value="NAD(P)-binding Rossmann-fold domains"/>
    <property type="match status" value="1"/>
</dbReference>
<dbReference type="Gene3D" id="3.40.50.720">
    <property type="entry name" value="NAD(P)-binding Rossmann-like Domain"/>
    <property type="match status" value="1"/>
</dbReference>
<dbReference type="GO" id="GO:0000166">
    <property type="term" value="F:nucleotide binding"/>
    <property type="evidence" value="ECO:0007669"/>
    <property type="project" value="InterPro"/>
</dbReference>
<dbReference type="Gene3D" id="3.30.360.10">
    <property type="entry name" value="Dihydrodipicolinate Reductase, domain 2"/>
    <property type="match status" value="1"/>
</dbReference>
<feature type="domain" description="Gfo/Idh/MocA-like oxidoreductase bacterial type C-terminal" evidence="2">
    <location>
        <begin position="200"/>
        <end position="429"/>
    </location>
</feature>
<gene>
    <name evidence="3" type="ORF">AHMF7605_19810</name>
</gene>
<evidence type="ECO:0000259" key="2">
    <source>
        <dbReference type="Pfam" id="PF19051"/>
    </source>
</evidence>
<dbReference type="InterPro" id="IPR000683">
    <property type="entry name" value="Gfo/Idh/MocA-like_OxRdtase_N"/>
</dbReference>
<dbReference type="InterPro" id="IPR036291">
    <property type="entry name" value="NAD(P)-bd_dom_sf"/>
</dbReference>
<evidence type="ECO:0000259" key="1">
    <source>
        <dbReference type="Pfam" id="PF01408"/>
    </source>
</evidence>
<dbReference type="EMBL" id="PYFT01000001">
    <property type="protein sequence ID" value="PSR55592.1"/>
    <property type="molecule type" value="Genomic_DNA"/>
</dbReference>
<dbReference type="Proteomes" id="UP000240357">
    <property type="component" value="Unassembled WGS sequence"/>
</dbReference>
<dbReference type="InterPro" id="IPR043906">
    <property type="entry name" value="Gfo/Idh/MocA_OxRdtase_bact_C"/>
</dbReference>
<protein>
    <submittedName>
        <fullName evidence="3">Oxidoreductase</fullName>
    </submittedName>
</protein>
<keyword evidence="4" id="KW-1185">Reference proteome</keyword>
<dbReference type="Pfam" id="PF01408">
    <property type="entry name" value="GFO_IDH_MocA"/>
    <property type="match status" value="1"/>
</dbReference>
<comment type="caution">
    <text evidence="3">The sequence shown here is derived from an EMBL/GenBank/DDBJ whole genome shotgun (WGS) entry which is preliminary data.</text>
</comment>
<evidence type="ECO:0000313" key="3">
    <source>
        <dbReference type="EMBL" id="PSR55592.1"/>
    </source>
</evidence>
<proteinExistence type="predicted"/>
<sequence>MNRRHFIKSSAAASLAFSAYTLPSISVAGKTRPYRTALIGAGWWGTNILREAIAAGESKIVAMCDVDQSQLAKSYAELEKLTSDKPKKYGDFRELLSKEKPEIVIVATPDHWHPLITIAAVQQGAHVYVEKPISHTIYEGRAMVKAARDADRVVQVGTHRRVSPHNVSGMEFLKSGKAGKIGMVRAFVHYGGGPGEVKPDSEAPKGLDWNMWCGPAPLRPYNAAIHPRGFRSFLDYANGQLGDWGIHWLDQILWWTEEKYPKKVFSTGGRAIRQDNTDAPDHQVATYEFEDFTVSWEHRLFAGNNAEKGENVGCYFYGTEGTFHMGWQKGWTFYPTDSKKQIIHQDPQLNQPDDQNIKQLWADFLASIKAKKRSVCDIEIGHRSTNMALLGMLSLKLGRSVIWDGEKEIIVNDPEANKLLSREYRGEWKYPTV</sequence>